<reference evidence="2" key="1">
    <citation type="submission" date="2019-03" db="EMBL/GenBank/DDBJ databases">
        <title>Metabolic reconstructions from genomes of highly enriched 'Candidatus Accumulibacter' and 'Candidatus Competibacter' bioreactor populations.</title>
        <authorList>
            <person name="Annavajhala M.K."/>
            <person name="Welles L."/>
            <person name="Abbas B."/>
            <person name="Sorokin D."/>
            <person name="Park H."/>
            <person name="Van Loosdrecht M."/>
            <person name="Chandran K."/>
        </authorList>
    </citation>
    <scope>NUCLEOTIDE SEQUENCE</scope>
    <source>
        <strain evidence="2">SBR_L</strain>
    </source>
</reference>
<evidence type="ECO:0000313" key="2">
    <source>
        <dbReference type="EMBL" id="NMQ04983.1"/>
    </source>
</evidence>
<comment type="caution">
    <text evidence="2">The sequence shown here is derived from an EMBL/GenBank/DDBJ whole genome shotgun (WGS) entry which is preliminary data.</text>
</comment>
<evidence type="ECO:0000313" key="3">
    <source>
        <dbReference type="Proteomes" id="UP000886469"/>
    </source>
</evidence>
<protein>
    <submittedName>
        <fullName evidence="2">DUF1566 domain-containing protein</fullName>
    </submittedName>
</protein>
<accession>A0ABX1T9A4</accession>
<name>A0ABX1T9A4_9PROT</name>
<feature type="signal peptide" evidence="1">
    <location>
        <begin position="1"/>
        <end position="21"/>
    </location>
</feature>
<dbReference type="Proteomes" id="UP000886469">
    <property type="component" value="Unassembled WGS sequence"/>
</dbReference>
<keyword evidence="1" id="KW-0732">Signal</keyword>
<dbReference type="EMBL" id="SPMX01000014">
    <property type="protein sequence ID" value="NMQ04983.1"/>
    <property type="molecule type" value="Genomic_DNA"/>
</dbReference>
<organism evidence="2 3">
    <name type="scientific">Candidatus Accumulibacter contiguus</name>
    <dbReference type="NCBI Taxonomy" id="2954381"/>
    <lineage>
        <taxon>Bacteria</taxon>
        <taxon>Pseudomonadati</taxon>
        <taxon>Pseudomonadota</taxon>
        <taxon>Betaproteobacteria</taxon>
        <taxon>Candidatus Accumulibacter</taxon>
    </lineage>
</organism>
<proteinExistence type="predicted"/>
<sequence>MKIPALTALLAGIALSGAAQAMLIDRGGGLIYDNVLNITWLSDANYAKTSGVDADGLMNWTAANAWAAGLVYGGYSDWRLPTTLQPDASCSNHLAGGISFGYNYWQ</sequence>
<evidence type="ECO:0000256" key="1">
    <source>
        <dbReference type="SAM" id="SignalP"/>
    </source>
</evidence>
<gene>
    <name evidence="2" type="ORF">E4Q08_06775</name>
</gene>
<dbReference type="RefSeq" id="WP_169069811.1">
    <property type="nucleotide sequence ID" value="NZ_JAZKUC010000002.1"/>
</dbReference>
<feature type="chain" id="PRO_5045618211" evidence="1">
    <location>
        <begin position="22"/>
        <end position="106"/>
    </location>
</feature>
<keyword evidence="3" id="KW-1185">Reference proteome</keyword>